<comment type="caution">
    <text evidence="7">The sequence shown here is derived from an EMBL/GenBank/DDBJ whole genome shotgun (WGS) entry which is preliminary data.</text>
</comment>
<evidence type="ECO:0000256" key="3">
    <source>
        <dbReference type="ARBA" id="ARBA00022801"/>
    </source>
</evidence>
<proteinExistence type="inferred from homology"/>
<reference evidence="7 8" key="1">
    <citation type="submission" date="2021-01" db="EMBL/GenBank/DDBJ databases">
        <title>Draft genome sequence of Micromonospora sp. strain STR1_7.</title>
        <authorList>
            <person name="Karlyshev A."/>
            <person name="Jawad R."/>
        </authorList>
    </citation>
    <scope>NUCLEOTIDE SEQUENCE [LARGE SCALE GENOMIC DNA]</scope>
    <source>
        <strain evidence="7 8">STR1-7</strain>
    </source>
</reference>
<keyword evidence="8" id="KW-1185">Reference proteome</keyword>
<comment type="similarity">
    <text evidence="1 5">Belongs to the peptidase S8 family.</text>
</comment>
<name>A0ABS1XRB4_9ACTN</name>
<dbReference type="InterPro" id="IPR050131">
    <property type="entry name" value="Peptidase_S8_subtilisin-like"/>
</dbReference>
<sequence>MVLVPAWVAERPETVERLNGLLAEAGLGRPLSPPAAPAPPAVELVELPVQGDPVAVARASRRLAGRADADVPECLTDYECTAATVEDDARLEENLYPYFRASGCKSGHGTVAWLPAPDYVMMPKPIRRPASQFPAGRPVVALLDTGVREHDWLVETDGEPYWEEAQGWTPLRTIPEIAGQESHGEETDGPDFGSHWGHGTFLAGLVRLKAPDARTLSLRVMNDAGRVSDLNAAHALNWLADRVCDGHRVDVVLTAFGRPGVGEEEELEPVREALKRLADRGVPVVASAGNGGTDSPVYPAAFAVDPTLTVISVGACASPTARAAYSNHGVWVRQWHEGTNAVSIMPLSTAPVTVQGAYAYWSGTSFAAARYAGQLAQGLVPASVRLPD</sequence>
<evidence type="ECO:0000313" key="8">
    <source>
        <dbReference type="Proteomes" id="UP000601027"/>
    </source>
</evidence>
<evidence type="ECO:0000256" key="1">
    <source>
        <dbReference type="ARBA" id="ARBA00011073"/>
    </source>
</evidence>
<dbReference type="InterPro" id="IPR000209">
    <property type="entry name" value="Peptidase_S8/S53_dom"/>
</dbReference>
<dbReference type="Gene3D" id="3.40.50.200">
    <property type="entry name" value="Peptidase S8/S53 domain"/>
    <property type="match status" value="1"/>
</dbReference>
<dbReference type="CDD" id="cd00306">
    <property type="entry name" value="Peptidases_S8_S53"/>
    <property type="match status" value="1"/>
</dbReference>
<comment type="caution">
    <text evidence="5">Lacks conserved residue(s) required for the propagation of feature annotation.</text>
</comment>
<dbReference type="RefSeq" id="WP_203174202.1">
    <property type="nucleotide sequence ID" value="NZ_JAEVHM010000023.1"/>
</dbReference>
<keyword evidence="2" id="KW-0645">Protease</keyword>
<dbReference type="PANTHER" id="PTHR43806">
    <property type="entry name" value="PEPTIDASE S8"/>
    <property type="match status" value="1"/>
</dbReference>
<dbReference type="SUPFAM" id="SSF52743">
    <property type="entry name" value="Subtilisin-like"/>
    <property type="match status" value="1"/>
</dbReference>
<evidence type="ECO:0000256" key="5">
    <source>
        <dbReference type="PROSITE-ProRule" id="PRU01240"/>
    </source>
</evidence>
<accession>A0ABS1XRB4</accession>
<dbReference type="Proteomes" id="UP000601027">
    <property type="component" value="Unassembled WGS sequence"/>
</dbReference>
<evidence type="ECO:0000313" key="7">
    <source>
        <dbReference type="EMBL" id="MBM0231744.1"/>
    </source>
</evidence>
<dbReference type="PANTHER" id="PTHR43806:SF11">
    <property type="entry name" value="CEREVISIN-RELATED"/>
    <property type="match status" value="1"/>
</dbReference>
<gene>
    <name evidence="7" type="ORF">JNW91_07655</name>
</gene>
<keyword evidence="3" id="KW-0378">Hydrolase</keyword>
<evidence type="ECO:0000256" key="2">
    <source>
        <dbReference type="ARBA" id="ARBA00022670"/>
    </source>
</evidence>
<protein>
    <submittedName>
        <fullName evidence="7">S8/S53 family peptidase</fullName>
    </submittedName>
</protein>
<dbReference type="Pfam" id="PF00082">
    <property type="entry name" value="Peptidase_S8"/>
    <property type="match status" value="1"/>
</dbReference>
<keyword evidence="4" id="KW-0720">Serine protease</keyword>
<feature type="domain" description="Peptidase S8/S53" evidence="6">
    <location>
        <begin position="138"/>
        <end position="377"/>
    </location>
</feature>
<evidence type="ECO:0000259" key="6">
    <source>
        <dbReference type="Pfam" id="PF00082"/>
    </source>
</evidence>
<evidence type="ECO:0000256" key="4">
    <source>
        <dbReference type="ARBA" id="ARBA00022825"/>
    </source>
</evidence>
<dbReference type="PROSITE" id="PS51892">
    <property type="entry name" value="SUBTILASE"/>
    <property type="match status" value="1"/>
</dbReference>
<dbReference type="EMBL" id="JAEVHM010000023">
    <property type="protein sequence ID" value="MBM0231744.1"/>
    <property type="molecule type" value="Genomic_DNA"/>
</dbReference>
<dbReference type="InterPro" id="IPR036852">
    <property type="entry name" value="Peptidase_S8/S53_dom_sf"/>
</dbReference>
<organism evidence="7 8">
    <name type="scientific">Micromonospora parastrephiae</name>
    <dbReference type="NCBI Taxonomy" id="2806101"/>
    <lineage>
        <taxon>Bacteria</taxon>
        <taxon>Bacillati</taxon>
        <taxon>Actinomycetota</taxon>
        <taxon>Actinomycetes</taxon>
        <taxon>Micromonosporales</taxon>
        <taxon>Micromonosporaceae</taxon>
        <taxon>Micromonospora</taxon>
    </lineage>
</organism>